<dbReference type="STRING" id="400727.A0A2T7NB88"/>
<dbReference type="OrthoDB" id="128757at2759"/>
<reference evidence="2 3" key="1">
    <citation type="submission" date="2018-04" db="EMBL/GenBank/DDBJ databases">
        <title>The genome of golden apple snail Pomacea canaliculata provides insight into stress tolerance and invasive adaptation.</title>
        <authorList>
            <person name="Liu C."/>
            <person name="Liu B."/>
            <person name="Ren Y."/>
            <person name="Zhang Y."/>
            <person name="Wang H."/>
            <person name="Li S."/>
            <person name="Jiang F."/>
            <person name="Yin L."/>
            <person name="Zhang G."/>
            <person name="Qian W."/>
            <person name="Fan W."/>
        </authorList>
    </citation>
    <scope>NUCLEOTIDE SEQUENCE [LARGE SCALE GENOMIC DNA]</scope>
    <source>
        <strain evidence="2">SZHN2017</strain>
        <tissue evidence="2">Muscle</tissue>
    </source>
</reference>
<dbReference type="PANTHER" id="PTHR46599:SF3">
    <property type="entry name" value="PIGGYBAC TRANSPOSABLE ELEMENT-DERIVED PROTEIN 4"/>
    <property type="match status" value="1"/>
</dbReference>
<dbReference type="PANTHER" id="PTHR46599">
    <property type="entry name" value="PIGGYBAC TRANSPOSABLE ELEMENT-DERIVED PROTEIN 4"/>
    <property type="match status" value="1"/>
</dbReference>
<sequence length="188" mass="22098">MQTQAFQTTYIPEQHISIDEAMCLWRGRVYMKDKPIKRGIKFYELTESKSGYVWRFEVFCGMPGLNNRPYEVVQCLLQPLKSLGYCLYTGESLVSMPRNDQQSTGAAIPQDPEQLRFQGKHYLVPLKTRRYCHVCFEKLREQGTDAKYRKNYAPRTKYECNLCKKALCVHPCMQAYHTIKEYSQPLQN</sequence>
<keyword evidence="3" id="KW-1185">Reference proteome</keyword>
<proteinExistence type="predicted"/>
<dbReference type="Pfam" id="PF13843">
    <property type="entry name" value="DDE_Tnp_1_7"/>
    <property type="match status" value="1"/>
</dbReference>
<organism evidence="2 3">
    <name type="scientific">Pomacea canaliculata</name>
    <name type="common">Golden apple snail</name>
    <dbReference type="NCBI Taxonomy" id="400727"/>
    <lineage>
        <taxon>Eukaryota</taxon>
        <taxon>Metazoa</taxon>
        <taxon>Spiralia</taxon>
        <taxon>Lophotrochozoa</taxon>
        <taxon>Mollusca</taxon>
        <taxon>Gastropoda</taxon>
        <taxon>Caenogastropoda</taxon>
        <taxon>Architaenioglossa</taxon>
        <taxon>Ampullarioidea</taxon>
        <taxon>Ampullariidae</taxon>
        <taxon>Pomacea</taxon>
    </lineage>
</organism>
<evidence type="ECO:0000313" key="2">
    <source>
        <dbReference type="EMBL" id="PVD18440.1"/>
    </source>
</evidence>
<dbReference type="Proteomes" id="UP000245119">
    <property type="component" value="Linkage Group LG14"/>
</dbReference>
<accession>A0A2T7NB88</accession>
<protein>
    <recommendedName>
        <fullName evidence="1">PiggyBac transposable element-derived protein domain-containing protein</fullName>
    </recommendedName>
</protein>
<comment type="caution">
    <text evidence="2">The sequence shown here is derived from an EMBL/GenBank/DDBJ whole genome shotgun (WGS) entry which is preliminary data.</text>
</comment>
<dbReference type="AlphaFoldDB" id="A0A2T7NB88"/>
<evidence type="ECO:0000259" key="1">
    <source>
        <dbReference type="Pfam" id="PF13843"/>
    </source>
</evidence>
<dbReference type="InterPro" id="IPR029526">
    <property type="entry name" value="PGBD"/>
</dbReference>
<evidence type="ECO:0000313" key="3">
    <source>
        <dbReference type="Proteomes" id="UP000245119"/>
    </source>
</evidence>
<name>A0A2T7NB88_POMCA</name>
<dbReference type="EMBL" id="PZQS01000014">
    <property type="protein sequence ID" value="PVD18440.1"/>
    <property type="molecule type" value="Genomic_DNA"/>
</dbReference>
<feature type="domain" description="PiggyBac transposable element-derived protein" evidence="1">
    <location>
        <begin position="4"/>
        <end position="96"/>
    </location>
</feature>
<gene>
    <name evidence="2" type="ORF">C0Q70_20989</name>
</gene>